<name>A0A2N9EUZ0_FAGSY</name>
<protein>
    <submittedName>
        <fullName evidence="1">Uncharacterized protein</fullName>
    </submittedName>
</protein>
<evidence type="ECO:0000313" key="1">
    <source>
        <dbReference type="EMBL" id="SPC78379.1"/>
    </source>
</evidence>
<gene>
    <name evidence="1" type="ORF">FSB_LOCUS6261</name>
</gene>
<reference evidence="1" key="1">
    <citation type="submission" date="2018-02" db="EMBL/GenBank/DDBJ databases">
        <authorList>
            <person name="Cohen D.B."/>
            <person name="Kent A.D."/>
        </authorList>
    </citation>
    <scope>NUCLEOTIDE SEQUENCE</scope>
</reference>
<organism evidence="1">
    <name type="scientific">Fagus sylvatica</name>
    <name type="common">Beechnut</name>
    <dbReference type="NCBI Taxonomy" id="28930"/>
    <lineage>
        <taxon>Eukaryota</taxon>
        <taxon>Viridiplantae</taxon>
        <taxon>Streptophyta</taxon>
        <taxon>Embryophyta</taxon>
        <taxon>Tracheophyta</taxon>
        <taxon>Spermatophyta</taxon>
        <taxon>Magnoliopsida</taxon>
        <taxon>eudicotyledons</taxon>
        <taxon>Gunneridae</taxon>
        <taxon>Pentapetalae</taxon>
        <taxon>rosids</taxon>
        <taxon>fabids</taxon>
        <taxon>Fagales</taxon>
        <taxon>Fagaceae</taxon>
        <taxon>Fagus</taxon>
    </lineage>
</organism>
<sequence length="131" mass="14531">MASRIIPGEEKQNLLGQVPPISMSVPNPLTTTSNIPPSTISQNAFASDDTNYVFPLLRQKLAYRVMFLHQHPIQALIFRVYQGHKGRVLLHILSMLNKADVPPSAPNSGHLYSKFNKVANEESSSTSLYAE</sequence>
<accession>A0A2N9EUZ0</accession>
<proteinExistence type="predicted"/>
<dbReference type="EMBL" id="OIVN01000328">
    <property type="protein sequence ID" value="SPC78379.1"/>
    <property type="molecule type" value="Genomic_DNA"/>
</dbReference>
<dbReference type="AlphaFoldDB" id="A0A2N9EUZ0"/>